<dbReference type="GO" id="GO:0015086">
    <property type="term" value="F:cadmium ion transmembrane transporter activity"/>
    <property type="evidence" value="ECO:0007669"/>
    <property type="project" value="TreeGrafter"/>
</dbReference>
<dbReference type="InterPro" id="IPR002524">
    <property type="entry name" value="Cation_efflux"/>
</dbReference>
<evidence type="ECO:0000256" key="6">
    <source>
        <dbReference type="ARBA" id="ARBA00022989"/>
    </source>
</evidence>
<dbReference type="InterPro" id="IPR050291">
    <property type="entry name" value="CDF_Transporter"/>
</dbReference>
<keyword evidence="7 9" id="KW-0472">Membrane</keyword>
<evidence type="ECO:0000256" key="5">
    <source>
        <dbReference type="ARBA" id="ARBA00022692"/>
    </source>
</evidence>
<accession>A0A840AL45</accession>
<dbReference type="SUPFAM" id="SSF161111">
    <property type="entry name" value="Cation efflux protein transmembrane domain-like"/>
    <property type="match status" value="1"/>
</dbReference>
<dbReference type="NCBIfam" id="TIGR01297">
    <property type="entry name" value="CDF"/>
    <property type="match status" value="1"/>
</dbReference>
<dbReference type="GO" id="GO:0005886">
    <property type="term" value="C:plasma membrane"/>
    <property type="evidence" value="ECO:0007669"/>
    <property type="project" value="UniProtKB-SubCell"/>
</dbReference>
<evidence type="ECO:0000259" key="10">
    <source>
        <dbReference type="Pfam" id="PF01545"/>
    </source>
</evidence>
<dbReference type="InterPro" id="IPR027470">
    <property type="entry name" value="Cation_efflux_CTD"/>
</dbReference>
<dbReference type="PANTHER" id="PTHR43840">
    <property type="entry name" value="MITOCHONDRIAL METAL TRANSPORTER 1-RELATED"/>
    <property type="match status" value="1"/>
</dbReference>
<proteinExistence type="inferred from homology"/>
<feature type="transmembrane region" description="Helical" evidence="9">
    <location>
        <begin position="79"/>
        <end position="97"/>
    </location>
</feature>
<feature type="domain" description="Cation efflux protein cytoplasmic" evidence="11">
    <location>
        <begin position="212"/>
        <end position="287"/>
    </location>
</feature>
<dbReference type="Gene3D" id="1.20.1510.10">
    <property type="entry name" value="Cation efflux protein transmembrane domain"/>
    <property type="match status" value="1"/>
</dbReference>
<feature type="transmembrane region" description="Helical" evidence="9">
    <location>
        <begin position="117"/>
        <end position="137"/>
    </location>
</feature>
<feature type="domain" description="Cation efflux protein transmembrane" evidence="10">
    <location>
        <begin position="13"/>
        <end position="206"/>
    </location>
</feature>
<dbReference type="Proteomes" id="UP000553963">
    <property type="component" value="Unassembled WGS sequence"/>
</dbReference>
<dbReference type="AlphaFoldDB" id="A0A840AL45"/>
<keyword evidence="5 9" id="KW-0812">Transmembrane</keyword>
<evidence type="ECO:0000256" key="1">
    <source>
        <dbReference type="ARBA" id="ARBA00004651"/>
    </source>
</evidence>
<evidence type="ECO:0000256" key="9">
    <source>
        <dbReference type="SAM" id="Phobius"/>
    </source>
</evidence>
<organism evidence="12 13">
    <name type="scientific">Kaistia hirudinis</name>
    <dbReference type="NCBI Taxonomy" id="1293440"/>
    <lineage>
        <taxon>Bacteria</taxon>
        <taxon>Pseudomonadati</taxon>
        <taxon>Pseudomonadota</taxon>
        <taxon>Alphaproteobacteria</taxon>
        <taxon>Hyphomicrobiales</taxon>
        <taxon>Kaistiaceae</taxon>
        <taxon>Kaistia</taxon>
    </lineage>
</organism>
<evidence type="ECO:0000256" key="2">
    <source>
        <dbReference type="ARBA" id="ARBA00008114"/>
    </source>
</evidence>
<comment type="subcellular location">
    <subcellularLocation>
        <location evidence="1">Cell membrane</location>
        <topology evidence="1">Multi-pass membrane protein</topology>
    </subcellularLocation>
</comment>
<feature type="transmembrane region" description="Helical" evidence="9">
    <location>
        <begin position="157"/>
        <end position="175"/>
    </location>
</feature>
<evidence type="ECO:0000256" key="7">
    <source>
        <dbReference type="ARBA" id="ARBA00023136"/>
    </source>
</evidence>
<evidence type="ECO:0000256" key="3">
    <source>
        <dbReference type="ARBA" id="ARBA00022448"/>
    </source>
</evidence>
<evidence type="ECO:0000313" key="12">
    <source>
        <dbReference type="EMBL" id="MBB3931039.1"/>
    </source>
</evidence>
<dbReference type="PANTHER" id="PTHR43840:SF15">
    <property type="entry name" value="MITOCHONDRIAL METAL TRANSPORTER 1-RELATED"/>
    <property type="match status" value="1"/>
</dbReference>
<dbReference type="GO" id="GO:0015341">
    <property type="term" value="F:zinc efflux antiporter activity"/>
    <property type="evidence" value="ECO:0007669"/>
    <property type="project" value="TreeGrafter"/>
</dbReference>
<protein>
    <recommendedName>
        <fullName evidence="8">Protein p34</fullName>
    </recommendedName>
</protein>
<dbReference type="Pfam" id="PF16916">
    <property type="entry name" value="ZT_dimer"/>
    <property type="match status" value="1"/>
</dbReference>
<evidence type="ECO:0000256" key="8">
    <source>
        <dbReference type="ARBA" id="ARBA00068882"/>
    </source>
</evidence>
<dbReference type="InterPro" id="IPR027469">
    <property type="entry name" value="Cation_efflux_TMD_sf"/>
</dbReference>
<dbReference type="InterPro" id="IPR036837">
    <property type="entry name" value="Cation_efflux_CTD_sf"/>
</dbReference>
<keyword evidence="3" id="KW-0813">Transport</keyword>
<evidence type="ECO:0000256" key="4">
    <source>
        <dbReference type="ARBA" id="ARBA00022475"/>
    </source>
</evidence>
<dbReference type="SUPFAM" id="SSF160240">
    <property type="entry name" value="Cation efflux protein cytoplasmic domain-like"/>
    <property type="match status" value="1"/>
</dbReference>
<feature type="transmembrane region" description="Helical" evidence="9">
    <location>
        <begin position="12"/>
        <end position="30"/>
    </location>
</feature>
<dbReference type="Pfam" id="PF01545">
    <property type="entry name" value="Cation_efflux"/>
    <property type="match status" value="1"/>
</dbReference>
<keyword evidence="4" id="KW-1003">Cell membrane</keyword>
<comment type="caution">
    <text evidence="12">The sequence shown here is derived from an EMBL/GenBank/DDBJ whole genome shotgun (WGS) entry which is preliminary data.</text>
</comment>
<sequence length="299" mass="32387">MPKWIDRTTAVAFSSIVIALIVMGIKYTAYLMTGSVALYSDALESIVNLVTALTAFWAIQVSRKPADSDHQFGHHKAEYFSAVLEGVLIILAALLILREAWIAYQAGHQPENAISGLAVNSVATVINGAWAMFLFRFGRRRRSPAFIAEAWHLTSDVISSLGVLVGLLLVVATGWAALDSLVAVLVAGNILWSGWRVVRDSVSGLLDEAVSKQVEQEIRSIISAEAEGALEVHDLRTRHAGRATFIEFHLVVPGAITVSAAHEICDRLEAALQRAVEGAEVLIHVEPDTEARHQGVIVL</sequence>
<reference evidence="12 13" key="1">
    <citation type="submission" date="2020-08" db="EMBL/GenBank/DDBJ databases">
        <title>Genomic Encyclopedia of Type Strains, Phase IV (KMG-IV): sequencing the most valuable type-strain genomes for metagenomic binning, comparative biology and taxonomic classification.</title>
        <authorList>
            <person name="Goeker M."/>
        </authorList>
    </citation>
    <scope>NUCLEOTIDE SEQUENCE [LARGE SCALE GENOMIC DNA]</scope>
    <source>
        <strain evidence="12 13">DSM 25966</strain>
    </source>
</reference>
<dbReference type="EMBL" id="JACIDS010000003">
    <property type="protein sequence ID" value="MBB3931039.1"/>
    <property type="molecule type" value="Genomic_DNA"/>
</dbReference>
<evidence type="ECO:0000313" key="13">
    <source>
        <dbReference type="Proteomes" id="UP000553963"/>
    </source>
</evidence>
<keyword evidence="13" id="KW-1185">Reference proteome</keyword>
<dbReference type="InterPro" id="IPR058533">
    <property type="entry name" value="Cation_efflux_TM"/>
</dbReference>
<dbReference type="GO" id="GO:0015093">
    <property type="term" value="F:ferrous iron transmembrane transporter activity"/>
    <property type="evidence" value="ECO:0007669"/>
    <property type="project" value="TreeGrafter"/>
</dbReference>
<keyword evidence="6 9" id="KW-1133">Transmembrane helix</keyword>
<gene>
    <name evidence="12" type="ORF">GGR25_002089</name>
</gene>
<dbReference type="RefSeq" id="WP_183398725.1">
    <property type="nucleotide sequence ID" value="NZ_JACIDS010000003.1"/>
</dbReference>
<dbReference type="GO" id="GO:0006882">
    <property type="term" value="P:intracellular zinc ion homeostasis"/>
    <property type="evidence" value="ECO:0007669"/>
    <property type="project" value="TreeGrafter"/>
</dbReference>
<evidence type="ECO:0000259" key="11">
    <source>
        <dbReference type="Pfam" id="PF16916"/>
    </source>
</evidence>
<dbReference type="Gene3D" id="3.30.70.1350">
    <property type="entry name" value="Cation efflux protein, cytoplasmic domain"/>
    <property type="match status" value="1"/>
</dbReference>
<name>A0A840AL45_9HYPH</name>
<comment type="similarity">
    <text evidence="2">Belongs to the cation diffusion facilitator (CDF) transporter (TC 2.A.4) family.</text>
</comment>
<feature type="transmembrane region" description="Helical" evidence="9">
    <location>
        <begin position="36"/>
        <end position="59"/>
    </location>
</feature>
<dbReference type="FunFam" id="3.30.70.1350:FF:000002">
    <property type="entry name" value="Ferrous-iron efflux pump FieF"/>
    <property type="match status" value="1"/>
</dbReference>